<keyword evidence="2" id="KW-1185">Reference proteome</keyword>
<dbReference type="AlphaFoldDB" id="A0ABD1L0Y5"/>
<dbReference type="PANTHER" id="PTHR24177">
    <property type="entry name" value="CASKIN"/>
    <property type="match status" value="1"/>
</dbReference>
<gene>
    <name evidence="1" type="ORF">Fmac_031055</name>
</gene>
<dbReference type="Proteomes" id="UP001603857">
    <property type="component" value="Unassembled WGS sequence"/>
</dbReference>
<evidence type="ECO:0000313" key="1">
    <source>
        <dbReference type="EMBL" id="KAL2317179.1"/>
    </source>
</evidence>
<accession>A0ABD1L0Y5</accession>
<dbReference type="PANTHER" id="PTHR24177:SF292">
    <property type="entry name" value="ANKYRIN REPEAT FAMILY PROTEIN-RELATED"/>
    <property type="match status" value="1"/>
</dbReference>
<organism evidence="1 2">
    <name type="scientific">Flemingia macrophylla</name>
    <dbReference type="NCBI Taxonomy" id="520843"/>
    <lineage>
        <taxon>Eukaryota</taxon>
        <taxon>Viridiplantae</taxon>
        <taxon>Streptophyta</taxon>
        <taxon>Embryophyta</taxon>
        <taxon>Tracheophyta</taxon>
        <taxon>Spermatophyta</taxon>
        <taxon>Magnoliopsida</taxon>
        <taxon>eudicotyledons</taxon>
        <taxon>Gunneridae</taxon>
        <taxon>Pentapetalae</taxon>
        <taxon>rosids</taxon>
        <taxon>fabids</taxon>
        <taxon>Fabales</taxon>
        <taxon>Fabaceae</taxon>
        <taxon>Papilionoideae</taxon>
        <taxon>50 kb inversion clade</taxon>
        <taxon>NPAAA clade</taxon>
        <taxon>indigoferoid/millettioid clade</taxon>
        <taxon>Phaseoleae</taxon>
        <taxon>Flemingia</taxon>
    </lineage>
</organism>
<name>A0ABD1L0Y5_9FABA</name>
<proteinExistence type="predicted"/>
<evidence type="ECO:0000313" key="2">
    <source>
        <dbReference type="Proteomes" id="UP001603857"/>
    </source>
</evidence>
<reference evidence="1 2" key="1">
    <citation type="submission" date="2024-08" db="EMBL/GenBank/DDBJ databases">
        <title>Insights into the chromosomal genome structure of Flemingia macrophylla.</title>
        <authorList>
            <person name="Ding Y."/>
            <person name="Zhao Y."/>
            <person name="Bi W."/>
            <person name="Wu M."/>
            <person name="Zhao G."/>
            <person name="Gong Y."/>
            <person name="Li W."/>
            <person name="Zhang P."/>
        </authorList>
    </citation>
    <scope>NUCLEOTIDE SEQUENCE [LARGE SCALE GENOMIC DNA]</scope>
    <source>
        <strain evidence="1">DYQJB</strain>
        <tissue evidence="1">Leaf</tissue>
    </source>
</reference>
<comment type="caution">
    <text evidence="1">The sequence shown here is derived from an EMBL/GenBank/DDBJ whole genome shotgun (WGS) entry which is preliminary data.</text>
</comment>
<sequence length="219" mass="24503">MEPNVFTAEITRDDRSGIKISISSGNIIHSSLSPRSESGAIDLTSEKLNVATKLLEKFQTNLATARDGETHRVENSILQGVDYNGDNSLHVAARLSPQIQTSTGFAVLKQMKAEIDWFKEIKRLIPCELKTLKNNERKTPDEIFNDEHTKMSNDTKDVIRESVEKCMAVSPIVAQLSISTVFGMRSIVDDHTTSILYRTFVVLNEMAFLTSTVSFLTFM</sequence>
<dbReference type="EMBL" id="JBGMDY010000011">
    <property type="protein sequence ID" value="KAL2317179.1"/>
    <property type="molecule type" value="Genomic_DNA"/>
</dbReference>
<protein>
    <submittedName>
        <fullName evidence="1">Uncharacterized protein</fullName>
    </submittedName>
</protein>